<evidence type="ECO:0000313" key="1">
    <source>
        <dbReference type="EMBL" id="QHT28046.1"/>
    </source>
</evidence>
<dbReference type="EMBL" id="MN738851">
    <property type="protein sequence ID" value="QHT28046.1"/>
    <property type="molecule type" value="Genomic_DNA"/>
</dbReference>
<name>A0A6C0EFU4_9ZZZZ</name>
<sequence>MLRKKNWNVILVTSTIHLDINMVSNRKFIY</sequence>
<proteinExistence type="predicted"/>
<organism evidence="1">
    <name type="scientific">viral metagenome</name>
    <dbReference type="NCBI Taxonomy" id="1070528"/>
    <lineage>
        <taxon>unclassified sequences</taxon>
        <taxon>metagenomes</taxon>
        <taxon>organismal metagenomes</taxon>
    </lineage>
</organism>
<accession>A0A6C0EFU4</accession>
<dbReference type="AlphaFoldDB" id="A0A6C0EFU4"/>
<reference evidence="1" key="1">
    <citation type="journal article" date="2020" name="Nature">
        <title>Giant virus diversity and host interactions through global metagenomics.</title>
        <authorList>
            <person name="Schulz F."/>
            <person name="Roux S."/>
            <person name="Paez-Espino D."/>
            <person name="Jungbluth S."/>
            <person name="Walsh D.A."/>
            <person name="Denef V.J."/>
            <person name="McMahon K.D."/>
            <person name="Konstantinidis K.T."/>
            <person name="Eloe-Fadrosh E.A."/>
            <person name="Kyrpides N.C."/>
            <person name="Woyke T."/>
        </authorList>
    </citation>
    <scope>NUCLEOTIDE SEQUENCE</scope>
    <source>
        <strain evidence="1">GVMAG-M-3300001348-25</strain>
    </source>
</reference>
<protein>
    <submittedName>
        <fullName evidence="1">Uncharacterized protein</fullName>
    </submittedName>
</protein>